<evidence type="ECO:0000313" key="2">
    <source>
        <dbReference type="EMBL" id="OEJ68921.1"/>
    </source>
</evidence>
<feature type="repeat" description="TPR" evidence="1">
    <location>
        <begin position="153"/>
        <end position="186"/>
    </location>
</feature>
<keyword evidence="1" id="KW-0802">TPR repeat</keyword>
<comment type="caution">
    <text evidence="2">The sequence shown here is derived from an EMBL/GenBank/DDBJ whole genome shotgun (WGS) entry which is preliminary data.</text>
</comment>
<dbReference type="SMART" id="SM00028">
    <property type="entry name" value="TPR"/>
    <property type="match status" value="2"/>
</dbReference>
<dbReference type="EMBL" id="MCGG01000010">
    <property type="protein sequence ID" value="OEJ68921.1"/>
    <property type="molecule type" value="Genomic_DNA"/>
</dbReference>
<dbReference type="PROSITE" id="PS50005">
    <property type="entry name" value="TPR"/>
    <property type="match status" value="1"/>
</dbReference>
<reference evidence="3" key="1">
    <citation type="submission" date="2016-07" db="EMBL/GenBank/DDBJ databases">
        <authorList>
            <person name="Florea S."/>
            <person name="Webb J.S."/>
            <person name="Jaromczyk J."/>
            <person name="Schardl C.L."/>
        </authorList>
    </citation>
    <scope>NUCLEOTIDE SEQUENCE [LARGE SCALE GENOMIC DNA]</scope>
    <source>
        <strain evidence="3">MV-1</strain>
    </source>
</reference>
<dbReference type="STRING" id="28181.BEN30_05280"/>
<dbReference type="InterPro" id="IPR011990">
    <property type="entry name" value="TPR-like_helical_dom_sf"/>
</dbReference>
<evidence type="ECO:0000313" key="3">
    <source>
        <dbReference type="Proteomes" id="UP000095347"/>
    </source>
</evidence>
<accession>A0A1E5QAP9</accession>
<protein>
    <submittedName>
        <fullName evidence="2">Uncharacterized protein</fullName>
    </submittedName>
</protein>
<dbReference type="Gene3D" id="1.25.40.10">
    <property type="entry name" value="Tetratricopeptide repeat domain"/>
    <property type="match status" value="1"/>
</dbReference>
<sequence length="268" mass="29258">MLNMGSKSNENAQCRWRGAVIGGVLVLLTGCQTTSLSKTGNDDPYQQGGVQTTMLQAGREAESASKYETAAGIYGRLYESRPEDSAVLTAFIRNMRYSGRAKEIVGYVEKQTPHMLADQYVKFEYAKALLAAGRKAESLDALKELSPQMPDQWQVFSAIGIAADSLELYGEAMAAYRTALRLSPNNEVVMNNMAMSQASAGHLLEAIDTLEKAAGINRTNPHIRQNLALLYAINGDVARAQTLAAMDLDVSDVETNLSFYRRFEGAVQ</sequence>
<organism evidence="2 3">
    <name type="scientific">Magnetovibrio blakemorei</name>
    <dbReference type="NCBI Taxonomy" id="28181"/>
    <lineage>
        <taxon>Bacteria</taxon>
        <taxon>Pseudomonadati</taxon>
        <taxon>Pseudomonadota</taxon>
        <taxon>Alphaproteobacteria</taxon>
        <taxon>Rhodospirillales</taxon>
        <taxon>Magnetovibrionaceae</taxon>
        <taxon>Magnetovibrio</taxon>
    </lineage>
</organism>
<gene>
    <name evidence="2" type="ORF">BEN30_05280</name>
</gene>
<dbReference type="Pfam" id="PF13181">
    <property type="entry name" value="TPR_8"/>
    <property type="match status" value="1"/>
</dbReference>
<dbReference type="SUPFAM" id="SSF48452">
    <property type="entry name" value="TPR-like"/>
    <property type="match status" value="1"/>
</dbReference>
<evidence type="ECO:0000256" key="1">
    <source>
        <dbReference type="PROSITE-ProRule" id="PRU00339"/>
    </source>
</evidence>
<dbReference type="OrthoDB" id="422579at2"/>
<dbReference type="Proteomes" id="UP000095347">
    <property type="component" value="Unassembled WGS sequence"/>
</dbReference>
<dbReference type="PROSITE" id="PS51257">
    <property type="entry name" value="PROKAR_LIPOPROTEIN"/>
    <property type="match status" value="1"/>
</dbReference>
<name>A0A1E5QAP9_9PROT</name>
<dbReference type="AlphaFoldDB" id="A0A1E5QAP9"/>
<proteinExistence type="predicted"/>
<keyword evidence="3" id="KW-1185">Reference proteome</keyword>
<dbReference type="InterPro" id="IPR019734">
    <property type="entry name" value="TPR_rpt"/>
</dbReference>